<evidence type="ECO:0000313" key="1">
    <source>
        <dbReference type="EMBL" id="ADQ18437.1"/>
    </source>
</evidence>
<dbReference type="Proteomes" id="UP000007435">
    <property type="component" value="Chromosome"/>
</dbReference>
<dbReference type="AlphaFoldDB" id="E4RQZ4"/>
<dbReference type="KEGG" id="lby:Lbys_2775"/>
<sequence>MKKIAFLLLFVWSCKTSEVEKPGYIDENLGIEYKSGVVMVEEPFAEVEEVSENRFLIRKSYFPNAPKVGEIVVVPGKIMHKVKSVSSNGDRFEMVLEPAKVNEVIQNAHFDYTFTPEWSNAISLRVDGQELLAKGQRIGKDTLKFKFSASGIDYEMGISPEKGGQGKIKTCRFIFKASKGGSTSMVAEGHATLPDQRVLIYMEDGKLKNFKLENEGMTGNVELKMATAGDKPGEHNFSLPKLALSIPLLPMLPTPLGPLPNPIPMSVDVGVQFTSKVTLPDPMSSATGTSKIAYSADGGFTYEGSDVQTHGELGQADFQSGTFDSAAGFGMPVDLQFGVAFPRISLNIAYQEVGYFYVGYLMGSSLEWGPLCKRGYSKVVVEGGYKLEAFGIGLVNERITFVEKDKRANSGCD</sequence>
<accession>E4RQZ4</accession>
<dbReference type="OrthoDB" id="957251at2"/>
<keyword evidence="2" id="KW-1185">Reference proteome</keyword>
<dbReference type="RefSeq" id="WP_013409469.1">
    <property type="nucleotide sequence ID" value="NC_014655.1"/>
</dbReference>
<dbReference type="EMBL" id="CP002305">
    <property type="protein sequence ID" value="ADQ18437.1"/>
    <property type="molecule type" value="Genomic_DNA"/>
</dbReference>
<evidence type="ECO:0000313" key="2">
    <source>
        <dbReference type="Proteomes" id="UP000007435"/>
    </source>
</evidence>
<dbReference type="STRING" id="649349.Lbys_2775"/>
<organism evidence="1 2">
    <name type="scientific">Leadbetterella byssophila (strain DSM 17132 / JCM 16389 / KACC 11308 / NBRC 106382 / 4M15)</name>
    <dbReference type="NCBI Taxonomy" id="649349"/>
    <lineage>
        <taxon>Bacteria</taxon>
        <taxon>Pseudomonadati</taxon>
        <taxon>Bacteroidota</taxon>
        <taxon>Cytophagia</taxon>
        <taxon>Cytophagales</taxon>
        <taxon>Leadbetterellaceae</taxon>
        <taxon>Leadbetterella</taxon>
    </lineage>
</organism>
<reference key="1">
    <citation type="submission" date="2010-11" db="EMBL/GenBank/DDBJ databases">
        <title>The complete genome of Leadbetterella byssophila DSM 17132.</title>
        <authorList>
            <consortium name="US DOE Joint Genome Institute (JGI-PGF)"/>
            <person name="Lucas S."/>
            <person name="Copeland A."/>
            <person name="Lapidus A."/>
            <person name="Glavina del Rio T."/>
            <person name="Dalin E."/>
            <person name="Tice H."/>
            <person name="Bruce D."/>
            <person name="Goodwin L."/>
            <person name="Pitluck S."/>
            <person name="Kyrpides N."/>
            <person name="Mavromatis K."/>
            <person name="Ivanova N."/>
            <person name="Teshima H."/>
            <person name="Brettin T."/>
            <person name="Detter J.C."/>
            <person name="Han C."/>
            <person name="Tapia R."/>
            <person name="Land M."/>
            <person name="Hauser L."/>
            <person name="Markowitz V."/>
            <person name="Cheng J.-F."/>
            <person name="Hugenholtz P."/>
            <person name="Woyke T."/>
            <person name="Wu D."/>
            <person name="Tindall B."/>
            <person name="Pomrenke H.G."/>
            <person name="Brambilla E."/>
            <person name="Klenk H.-P."/>
            <person name="Eisen J.A."/>
        </authorList>
    </citation>
    <scope>NUCLEOTIDE SEQUENCE [LARGE SCALE GENOMIC DNA]</scope>
    <source>
        <strain>DSM 17132</strain>
    </source>
</reference>
<dbReference type="eggNOG" id="ENOG5032920">
    <property type="taxonomic scope" value="Bacteria"/>
</dbReference>
<gene>
    <name evidence="1" type="ordered locus">Lbys_2775</name>
</gene>
<name>E4RQZ4_LEAB4</name>
<dbReference type="HOGENOM" id="CLU_665319_0_0_10"/>
<reference evidence="1 2" key="2">
    <citation type="journal article" date="2011" name="Stand. Genomic Sci.">
        <title>Complete genome sequence of Leadbetterella byssophila type strain (4M15).</title>
        <authorList>
            <person name="Abt B."/>
            <person name="Teshima H."/>
            <person name="Lucas S."/>
            <person name="Lapidus A."/>
            <person name="Del Rio T.G."/>
            <person name="Nolan M."/>
            <person name="Tice H."/>
            <person name="Cheng J.F."/>
            <person name="Pitluck S."/>
            <person name="Liolios K."/>
            <person name="Pagani I."/>
            <person name="Ivanova N."/>
            <person name="Mavromatis K."/>
            <person name="Pati A."/>
            <person name="Tapia R."/>
            <person name="Han C."/>
            <person name="Goodwin L."/>
            <person name="Chen A."/>
            <person name="Palaniappan K."/>
            <person name="Land M."/>
            <person name="Hauser L."/>
            <person name="Chang Y.J."/>
            <person name="Jeffries C.D."/>
            <person name="Rohde M."/>
            <person name="Goker M."/>
            <person name="Tindall B.J."/>
            <person name="Detter J.C."/>
            <person name="Woyke T."/>
            <person name="Bristow J."/>
            <person name="Eisen J.A."/>
            <person name="Markowitz V."/>
            <person name="Hugenholtz P."/>
            <person name="Klenk H.P."/>
            <person name="Kyrpides N.C."/>
        </authorList>
    </citation>
    <scope>NUCLEOTIDE SEQUENCE [LARGE SCALE GENOMIC DNA]</scope>
    <source>
        <strain evidence="2">DSM 17132 / JCM 16389 / KACC 11308 / NBRC 106382 / 4M15</strain>
    </source>
</reference>
<protein>
    <submittedName>
        <fullName evidence="1">Uncharacterized protein</fullName>
    </submittedName>
</protein>
<proteinExistence type="predicted"/>